<keyword evidence="1" id="KW-0812">Transmembrane</keyword>
<gene>
    <name evidence="2" type="ORF">JL811_01280</name>
</gene>
<evidence type="ECO:0000313" key="2">
    <source>
        <dbReference type="EMBL" id="MBL4915838.1"/>
    </source>
</evidence>
<name>A0A8K0V8W4_9RHOB</name>
<dbReference type="RefSeq" id="WP_202686410.1">
    <property type="nucleotide sequence ID" value="NZ_JAESVN010000001.1"/>
</dbReference>
<dbReference type="EMBL" id="JAESVN010000001">
    <property type="protein sequence ID" value="MBL4915838.1"/>
    <property type="molecule type" value="Genomic_DNA"/>
</dbReference>
<sequence length="93" mass="10133">MSISAAIVLFAVTWFMVLFIVLPLRFRSQGDAGEVVPGTPAGAPAGFVVKRKAQITTLVAIVVWLVLYLVITSGKITVRDFDWMDRMPPPSQG</sequence>
<keyword evidence="1" id="KW-0472">Membrane</keyword>
<evidence type="ECO:0000256" key="1">
    <source>
        <dbReference type="SAM" id="Phobius"/>
    </source>
</evidence>
<evidence type="ECO:0000313" key="3">
    <source>
        <dbReference type="Proteomes" id="UP000648908"/>
    </source>
</evidence>
<dbReference type="AlphaFoldDB" id="A0A8K0V8W4"/>
<feature type="transmembrane region" description="Helical" evidence="1">
    <location>
        <begin position="6"/>
        <end position="24"/>
    </location>
</feature>
<accession>A0A8K0V8W4</accession>
<feature type="transmembrane region" description="Helical" evidence="1">
    <location>
        <begin position="58"/>
        <end position="78"/>
    </location>
</feature>
<proteinExistence type="predicted"/>
<keyword evidence="1" id="KW-1133">Transmembrane helix</keyword>
<dbReference type="Proteomes" id="UP000648908">
    <property type="component" value="Unassembled WGS sequence"/>
</dbReference>
<comment type="caution">
    <text evidence="2">The sequence shown here is derived from an EMBL/GenBank/DDBJ whole genome shotgun (WGS) entry which is preliminary data.</text>
</comment>
<dbReference type="InterPro" id="IPR009935">
    <property type="entry name" value="DUF1467"/>
</dbReference>
<protein>
    <submittedName>
        <fullName evidence="2">DUF1467 family protein</fullName>
    </submittedName>
</protein>
<organism evidence="2 3">
    <name type="scientific">Szabonella alba</name>
    <dbReference type="NCBI Taxonomy" id="2804194"/>
    <lineage>
        <taxon>Bacteria</taxon>
        <taxon>Pseudomonadati</taxon>
        <taxon>Pseudomonadota</taxon>
        <taxon>Alphaproteobacteria</taxon>
        <taxon>Rhodobacterales</taxon>
        <taxon>Paracoccaceae</taxon>
        <taxon>Szabonella</taxon>
    </lineage>
</organism>
<reference evidence="2" key="1">
    <citation type="submission" date="2021-01" db="EMBL/GenBank/DDBJ databases">
        <title>Tabrizicola alba sp. nov. a motile alkaliphilic bacterium isolated from a soda lake.</title>
        <authorList>
            <person name="Szuroczki S."/>
            <person name="Abbaszade G."/>
            <person name="Schumann P."/>
            <person name="Toth E."/>
        </authorList>
    </citation>
    <scope>NUCLEOTIDE SEQUENCE</scope>
    <source>
        <strain evidence="2">DMG-N-6</strain>
    </source>
</reference>
<keyword evidence="3" id="KW-1185">Reference proteome</keyword>
<dbReference type="Pfam" id="PF07330">
    <property type="entry name" value="DUF1467"/>
    <property type="match status" value="1"/>
</dbReference>